<feature type="region of interest" description="Disordered" evidence="2">
    <location>
        <begin position="1237"/>
        <end position="1337"/>
    </location>
</feature>
<keyword evidence="4" id="KW-1185">Reference proteome</keyword>
<evidence type="ECO:0000313" key="4">
    <source>
        <dbReference type="Proteomes" id="UP000019335"/>
    </source>
</evidence>
<feature type="region of interest" description="Disordered" evidence="2">
    <location>
        <begin position="1564"/>
        <end position="1605"/>
    </location>
</feature>
<evidence type="ECO:0000256" key="2">
    <source>
        <dbReference type="SAM" id="MobiDB-lite"/>
    </source>
</evidence>
<feature type="region of interest" description="Disordered" evidence="2">
    <location>
        <begin position="1375"/>
        <end position="1417"/>
    </location>
</feature>
<feature type="compositionally biased region" description="Low complexity" evidence="2">
    <location>
        <begin position="1389"/>
        <end position="1417"/>
    </location>
</feature>
<proteinExistence type="predicted"/>
<name>W7U5A3_9STRA</name>
<feature type="coiled-coil region" evidence="1">
    <location>
        <begin position="106"/>
        <end position="140"/>
    </location>
</feature>
<feature type="compositionally biased region" description="Low complexity" evidence="2">
    <location>
        <begin position="1244"/>
        <end position="1257"/>
    </location>
</feature>
<protein>
    <submittedName>
        <fullName evidence="3">Uncharacterized protein</fullName>
    </submittedName>
</protein>
<feature type="region of interest" description="Disordered" evidence="2">
    <location>
        <begin position="1180"/>
        <end position="1224"/>
    </location>
</feature>
<comment type="caution">
    <text evidence="3">The sequence shown here is derived from an EMBL/GenBank/DDBJ whole genome shotgun (WGS) entry which is preliminary data.</text>
</comment>
<evidence type="ECO:0000256" key="1">
    <source>
        <dbReference type="SAM" id="Coils"/>
    </source>
</evidence>
<dbReference type="EMBL" id="AZIL01000356">
    <property type="protein sequence ID" value="EWM27951.1"/>
    <property type="molecule type" value="Genomic_DNA"/>
</dbReference>
<feature type="compositionally biased region" description="Basic and acidic residues" evidence="2">
    <location>
        <begin position="1589"/>
        <end position="1602"/>
    </location>
</feature>
<feature type="compositionally biased region" description="Acidic residues" evidence="2">
    <location>
        <begin position="1564"/>
        <end position="1573"/>
    </location>
</feature>
<feature type="region of interest" description="Disordered" evidence="2">
    <location>
        <begin position="1453"/>
        <end position="1492"/>
    </location>
</feature>
<evidence type="ECO:0000313" key="3">
    <source>
        <dbReference type="EMBL" id="EWM27951.1"/>
    </source>
</evidence>
<feature type="region of interest" description="Disordered" evidence="2">
    <location>
        <begin position="601"/>
        <end position="649"/>
    </location>
</feature>
<feature type="compositionally biased region" description="Gly residues" evidence="2">
    <location>
        <begin position="1475"/>
        <end position="1487"/>
    </location>
</feature>
<keyword evidence="1" id="KW-0175">Coiled coil</keyword>
<feature type="compositionally biased region" description="Basic and acidic residues" evidence="2">
    <location>
        <begin position="614"/>
        <end position="649"/>
    </location>
</feature>
<dbReference type="Proteomes" id="UP000019335">
    <property type="component" value="Chromosome 5"/>
</dbReference>
<feature type="coiled-coil region" evidence="1">
    <location>
        <begin position="763"/>
        <end position="884"/>
    </location>
</feature>
<feature type="coiled-coil region" evidence="1">
    <location>
        <begin position="1007"/>
        <end position="1104"/>
    </location>
</feature>
<feature type="region of interest" description="Disordered" evidence="2">
    <location>
        <begin position="1"/>
        <end position="20"/>
    </location>
</feature>
<gene>
    <name evidence="3" type="ORF">Naga_100008g115</name>
</gene>
<feature type="coiled-coil region" evidence="1">
    <location>
        <begin position="173"/>
        <end position="210"/>
    </location>
</feature>
<feature type="region of interest" description="Disordered" evidence="2">
    <location>
        <begin position="314"/>
        <end position="341"/>
    </location>
</feature>
<sequence length="1639" mass="186139">MLSTPSLPMALTPAPSASASQPMDAVALAAREDLLLQCATELESQISTLLRERETLQVKLQRAQDETKRAKGTIASLRRSQMVASTSSFASSGASGIGGSQREALLLTLEKEVLAKKDEVRALLREIEGREQEALRLERVAKVREERVADMLRHAQEQTTTLREREQELATREQGLAQDQEEVKHRVEALEAQEKSLDSHTHELDAAMAEVRGKAEKLRERELALAERAKVVAEKETEVQSMDGILESQRQERLELDARTKEIEAKQATLEEKAELLEERRARLQEWEGRLGSREEGMDETKRTLEETRIDLERRESEAQRAMDQTEKRMREREEEARGTLERVEERVRALEARREELEGEIDGLQREEARRREAMEERLRQGELAWDSVHEDVQGVRRELEEKCQRLAEVAGETRELEGRAEMARKQIHAKRHHLRELDKKVEGATAELTKVSMQAQGLHREVEREKEVFFQYQRETTEEVERMKAQALKEVRLQGEATEAEAGRLKAEWKAERAALKKEREQLERMREAVEHRRREQEEGLVQAKRRLEKERAAFEKEAEAGRADKREWEAELTAHRRALAQEMEAWEEKKWAEERALRAGRVEQEESAASLRRDVEEKARGRETKLRETEARMKQEREDLERTEKSLQKTAATLEEDRRALEVREQGVVAEGQKLSALARELRKREVALEKERQEMLLGFSGVKEEVSARAEKNTQTAQALAREREELETWTSRLMREAGDMKQAREAVEKERTAVEATRLAVQATQKDLREQLEACQQERALLEAKNVEADAKRSRAEDRLDMAEEKVGEAERKLKQALKKEREVEEIAARYEVFTQELEEGRAQVREAKRRMEEYKKALEEAEAQVLTLQGEGARWRERLATSEAILSERQKALEEALRREGEARRRSLTIEESERMALEAAKEAVERREAQLRSRALELECLADNVARRDAILLSLEDAYFQEGGRGGGQKEGSDKRLVVEGRKRDAAEVRARLGEARSVSRMLEEERMGLEEKKKKLVQAKAVLDKKREKWDGERRALEERAQRVLRHEEEVKAEAVRVDRWKEAVTEEERGLERRRRELEAWRDEVQGEMERMRAEILEKYAAATGKEEETESLRQRLLISAEAAAVKVKEVEEARIWIEEERVKLQAKIKHVALVEKTVLQQMHEVEAAWERAQEEREATSDHPPEAGKSRLPNFSGPPRSRERQGQEQDITPRTRAAVALVAAVTEMAEGSGRAPAKALEADAAPTARQQTSSPASIEKATSAPRMDMSQPPAVSCSPPIVPRPSPPPSTPVLTDFRTSPGASKAQEVLARSTPLPDDGEWPPEHGNDLTLESIQQRMAAAVESLNTSVQTRDEMLFGPKSYRHRRLEEGGSDEASCTPLCPSMPLTPMSLSSSSSPGRSLSSTASSPIFVGMGADAEVPGQRQTEEQGRCNTEEVNATCYGVKTDPRTGLGNKKVVEESRAGETGSGGKGAEGGHAGADRFSETNVVSVGEAKGEIDGQQPQNSVQHDVSFEYPQEEVQDATENAGVESGFNQRRLALTTKLQRLSIQMALLEDDSSLEEGENGERRDNETENWEGWQHGERNTDGKRKEGEETDILQMKFTLQQEIEATRAALQAEDMTKISSKDVH</sequence>
<feature type="compositionally biased region" description="Pro residues" evidence="2">
    <location>
        <begin position="1289"/>
        <end position="1300"/>
    </location>
</feature>
<dbReference type="OrthoDB" id="10376038at2759"/>
<feature type="compositionally biased region" description="Basic and acidic residues" evidence="2">
    <location>
        <begin position="1180"/>
        <end position="1198"/>
    </location>
</feature>
<feature type="compositionally biased region" description="Basic and acidic residues" evidence="2">
    <location>
        <begin position="1209"/>
        <end position="1222"/>
    </location>
</feature>
<reference evidence="3 4" key="1">
    <citation type="journal article" date="2014" name="Mol. Plant">
        <title>Chromosome Scale Genome Assembly and Transcriptome Profiling of Nannochloropsis gaditana in Nitrogen Depletion.</title>
        <authorList>
            <person name="Corteggiani Carpinelli E."/>
            <person name="Telatin A."/>
            <person name="Vitulo N."/>
            <person name="Forcato C."/>
            <person name="D'Angelo M."/>
            <person name="Schiavon R."/>
            <person name="Vezzi A."/>
            <person name="Giacometti G.M."/>
            <person name="Morosinotto T."/>
            <person name="Valle G."/>
        </authorList>
    </citation>
    <scope>NUCLEOTIDE SEQUENCE [LARGE SCALE GENOMIC DNA]</scope>
    <source>
        <strain evidence="3 4">B-31</strain>
    </source>
</reference>
<accession>W7U5A3</accession>
<feature type="coiled-coil region" evidence="1">
    <location>
        <begin position="914"/>
        <end position="948"/>
    </location>
</feature>
<organism evidence="3 4">
    <name type="scientific">Nannochloropsis gaditana</name>
    <dbReference type="NCBI Taxonomy" id="72520"/>
    <lineage>
        <taxon>Eukaryota</taxon>
        <taxon>Sar</taxon>
        <taxon>Stramenopiles</taxon>
        <taxon>Ochrophyta</taxon>
        <taxon>Eustigmatophyceae</taxon>
        <taxon>Eustigmatales</taxon>
        <taxon>Monodopsidaceae</taxon>
        <taxon>Nannochloropsis</taxon>
    </lineage>
</organism>
<feature type="coiled-coil region" evidence="1">
    <location>
        <begin position="39"/>
        <end position="80"/>
    </location>
</feature>